<accession>A0AAF0C4U5</accession>
<protein>
    <recommendedName>
        <fullName evidence="4">Lipoprotein</fullName>
    </recommendedName>
</protein>
<keyword evidence="1" id="KW-0732">Signal</keyword>
<evidence type="ECO:0000313" key="2">
    <source>
        <dbReference type="EMBL" id="WDE00210.1"/>
    </source>
</evidence>
<evidence type="ECO:0000313" key="3">
    <source>
        <dbReference type="Proteomes" id="UP000032568"/>
    </source>
</evidence>
<reference evidence="2 3" key="1">
    <citation type="journal article" date="2015" name="Genome Announc.">
        <title>Draft Genome Sequences of Marine Isolates of Thalassomonas viridans and Thalassomonas actiniarum.</title>
        <authorList>
            <person name="Olonade I."/>
            <person name="van Zyl L.J."/>
            <person name="Trindade M."/>
        </authorList>
    </citation>
    <scope>NUCLEOTIDE SEQUENCE [LARGE SCALE GENOMIC DNA]</scope>
    <source>
        <strain evidence="2 3">A5K-106</strain>
    </source>
</reference>
<dbReference type="AlphaFoldDB" id="A0AAF0C4U5"/>
<dbReference type="PROSITE" id="PS51257">
    <property type="entry name" value="PROKAR_LIPOPROTEIN"/>
    <property type="match status" value="1"/>
</dbReference>
<evidence type="ECO:0008006" key="4">
    <source>
        <dbReference type="Google" id="ProtNLM"/>
    </source>
</evidence>
<evidence type="ECO:0000256" key="1">
    <source>
        <dbReference type="SAM" id="SignalP"/>
    </source>
</evidence>
<feature type="signal peptide" evidence="1">
    <location>
        <begin position="1"/>
        <end position="24"/>
    </location>
</feature>
<reference evidence="2 3" key="2">
    <citation type="journal article" date="2022" name="Mar. Drugs">
        <title>Bioassay-Guided Fractionation Leads to the Detection of Cholic Acid Generated by the Rare Thalassomonas sp.</title>
        <authorList>
            <person name="Pheiffer F."/>
            <person name="Schneider Y.K."/>
            <person name="Hansen E.H."/>
            <person name="Andersen J.H."/>
            <person name="Isaksson J."/>
            <person name="Busche T."/>
            <person name="R C."/>
            <person name="Kalinowski J."/>
            <person name="Zyl L.V."/>
            <person name="Trindade M."/>
        </authorList>
    </citation>
    <scope>NUCLEOTIDE SEQUENCE [LARGE SCALE GENOMIC DNA]</scope>
    <source>
        <strain evidence="2 3">A5K-106</strain>
    </source>
</reference>
<organism evidence="2 3">
    <name type="scientific">Thalassomonas actiniarum</name>
    <dbReference type="NCBI Taxonomy" id="485447"/>
    <lineage>
        <taxon>Bacteria</taxon>
        <taxon>Pseudomonadati</taxon>
        <taxon>Pseudomonadota</taxon>
        <taxon>Gammaproteobacteria</taxon>
        <taxon>Alteromonadales</taxon>
        <taxon>Colwelliaceae</taxon>
        <taxon>Thalassomonas</taxon>
    </lineage>
</organism>
<name>A0AAF0C4U5_9GAMM</name>
<dbReference type="EMBL" id="CP059735">
    <property type="protein sequence ID" value="WDE00210.1"/>
    <property type="molecule type" value="Genomic_DNA"/>
</dbReference>
<sequence>MKKNICALFFLSTALLSCSIVGNAGTKNSANEQQTVIQDPNADSKPLKKALTKQETIYGINYQGNTLSIQLMSNGCTTTKYFKQVWYNNQLKLERIKEDFCRRRPHKKWLDFDLPQAFSSVTVINKLAS</sequence>
<keyword evidence="3" id="KW-1185">Reference proteome</keyword>
<dbReference type="KEGG" id="tact:SG35_006035"/>
<proteinExistence type="predicted"/>
<gene>
    <name evidence="2" type="ORF">SG35_006035</name>
</gene>
<dbReference type="RefSeq" id="WP_044832259.1">
    <property type="nucleotide sequence ID" value="NZ_CP059735.1"/>
</dbReference>
<dbReference type="Proteomes" id="UP000032568">
    <property type="component" value="Chromosome"/>
</dbReference>
<feature type="chain" id="PRO_5042194703" description="Lipoprotein" evidence="1">
    <location>
        <begin position="25"/>
        <end position="129"/>
    </location>
</feature>